<accession>A0AAX4HLC9</accession>
<evidence type="ECO:0000256" key="1">
    <source>
        <dbReference type="SAM" id="SignalP"/>
    </source>
</evidence>
<keyword evidence="3" id="KW-1185">Reference proteome</keyword>
<evidence type="ECO:0000313" key="2">
    <source>
        <dbReference type="EMBL" id="WPU64063.1"/>
    </source>
</evidence>
<feature type="chain" id="PRO_5043376936" evidence="1">
    <location>
        <begin position="18"/>
        <end position="259"/>
    </location>
</feature>
<dbReference type="AlphaFoldDB" id="A0AAX4HLC9"/>
<name>A0AAX4HLC9_9BACT</name>
<feature type="signal peptide" evidence="1">
    <location>
        <begin position="1"/>
        <end position="17"/>
    </location>
</feature>
<proteinExistence type="predicted"/>
<dbReference type="EMBL" id="CP139487">
    <property type="protein sequence ID" value="WPU64063.1"/>
    <property type="molecule type" value="Genomic_DNA"/>
</dbReference>
<sequence length="259" mass="30197">MRFCLVLMLMFSTPVLAQRKLGAETFQVNVRPVLNGILSDFYQMITHFPDFPKEIIPLIQEMDTLTSDKEHLLADCPRLLAKKCSPSIKSIRQKLQTIRGLSMKLQNQLKMSQSNHMSSVSGLRLVNQFDLELENIKGLLDNTSFLEAAAIPQKRETYYVIKQLDELNTYLSLALVEFIPFTYKTDFRHFYTNFVQPIQIQISKNKNYEFLNRNVDSLNFAINLLNMNLTKRNKKTPDGMGPYLAVIHNRWNSLLRYYF</sequence>
<dbReference type="KEGG" id="psti:SOO65_15305"/>
<protein>
    <submittedName>
        <fullName evidence="2">Uncharacterized protein</fullName>
    </submittedName>
</protein>
<organism evidence="2 3">
    <name type="scientific">Peredibacter starrii</name>
    <dbReference type="NCBI Taxonomy" id="28202"/>
    <lineage>
        <taxon>Bacteria</taxon>
        <taxon>Pseudomonadati</taxon>
        <taxon>Bdellovibrionota</taxon>
        <taxon>Bacteriovoracia</taxon>
        <taxon>Bacteriovoracales</taxon>
        <taxon>Bacteriovoracaceae</taxon>
        <taxon>Peredibacter</taxon>
    </lineage>
</organism>
<keyword evidence="1" id="KW-0732">Signal</keyword>
<gene>
    <name evidence="2" type="ORF">SOO65_15305</name>
</gene>
<dbReference type="RefSeq" id="WP_321392079.1">
    <property type="nucleotide sequence ID" value="NZ_CP139487.1"/>
</dbReference>
<dbReference type="Proteomes" id="UP001324634">
    <property type="component" value="Chromosome"/>
</dbReference>
<reference evidence="2 3" key="1">
    <citation type="submission" date="2023-11" db="EMBL/GenBank/DDBJ databases">
        <title>Peredibacter starrii A3.12.</title>
        <authorList>
            <person name="Mitchell R.J."/>
        </authorList>
    </citation>
    <scope>NUCLEOTIDE SEQUENCE [LARGE SCALE GENOMIC DNA]</scope>
    <source>
        <strain evidence="2 3">A3.12</strain>
    </source>
</reference>
<evidence type="ECO:0000313" key="3">
    <source>
        <dbReference type="Proteomes" id="UP001324634"/>
    </source>
</evidence>